<name>A0A4V2UTC7_9FIRM</name>
<organism evidence="1 2">
    <name type="scientific">Keratinibaculum paraultunense</name>
    <dbReference type="NCBI Taxonomy" id="1278232"/>
    <lineage>
        <taxon>Bacteria</taxon>
        <taxon>Bacillati</taxon>
        <taxon>Bacillota</taxon>
        <taxon>Tissierellia</taxon>
        <taxon>Tissierellales</taxon>
        <taxon>Tepidimicrobiaceae</taxon>
        <taxon>Keratinibaculum</taxon>
    </lineage>
</organism>
<dbReference type="AlphaFoldDB" id="A0A4V2UTC7"/>
<dbReference type="Proteomes" id="UP000294567">
    <property type="component" value="Unassembled WGS sequence"/>
</dbReference>
<reference evidence="1 2" key="1">
    <citation type="submission" date="2019-03" db="EMBL/GenBank/DDBJ databases">
        <title>Genomic Encyclopedia of Type Strains, Phase IV (KMG-IV): sequencing the most valuable type-strain genomes for metagenomic binning, comparative biology and taxonomic classification.</title>
        <authorList>
            <person name="Goeker M."/>
        </authorList>
    </citation>
    <scope>NUCLEOTIDE SEQUENCE [LARGE SCALE GENOMIC DNA]</scope>
    <source>
        <strain evidence="1 2">DSM 26752</strain>
    </source>
</reference>
<feature type="non-terminal residue" evidence="1">
    <location>
        <position position="25"/>
    </location>
</feature>
<sequence length="25" mass="2832">MQSNFITQLLDLKGVKVTKISHEDS</sequence>
<gene>
    <name evidence="1" type="ORF">EDD65_1244</name>
</gene>
<accession>A0A4V2UTC7</accession>
<proteinExistence type="predicted"/>
<comment type="caution">
    <text evidence="1">The sequence shown here is derived from an EMBL/GenBank/DDBJ whole genome shotgun (WGS) entry which is preliminary data.</text>
</comment>
<protein>
    <submittedName>
        <fullName evidence="1">Uncharacterized protein</fullName>
    </submittedName>
</protein>
<keyword evidence="2" id="KW-1185">Reference proteome</keyword>
<dbReference type="EMBL" id="SMAE01000024">
    <property type="protein sequence ID" value="TCS85359.1"/>
    <property type="molecule type" value="Genomic_DNA"/>
</dbReference>
<evidence type="ECO:0000313" key="2">
    <source>
        <dbReference type="Proteomes" id="UP000294567"/>
    </source>
</evidence>
<evidence type="ECO:0000313" key="1">
    <source>
        <dbReference type="EMBL" id="TCS85359.1"/>
    </source>
</evidence>